<evidence type="ECO:0000313" key="10">
    <source>
        <dbReference type="Proteomes" id="UP001204851"/>
    </source>
</evidence>
<gene>
    <name evidence="9" type="ORF">M0L44_14885</name>
</gene>
<organism evidence="9 10">
    <name type="scientific">Ideonella oryzae</name>
    <dbReference type="NCBI Taxonomy" id="2937441"/>
    <lineage>
        <taxon>Bacteria</taxon>
        <taxon>Pseudomonadati</taxon>
        <taxon>Pseudomonadota</taxon>
        <taxon>Betaproteobacteria</taxon>
        <taxon>Burkholderiales</taxon>
        <taxon>Sphaerotilaceae</taxon>
        <taxon>Ideonella</taxon>
    </lineage>
</organism>
<evidence type="ECO:0000256" key="7">
    <source>
        <dbReference type="ARBA" id="ARBA00023237"/>
    </source>
</evidence>
<dbReference type="PANTHER" id="PTHR35093:SF3">
    <property type="entry name" value="LONG-CHAIN FATTY ACID TRANSPORT PROTEIN"/>
    <property type="match status" value="1"/>
</dbReference>
<evidence type="ECO:0000256" key="2">
    <source>
        <dbReference type="ARBA" id="ARBA00008163"/>
    </source>
</evidence>
<comment type="subcellular location">
    <subcellularLocation>
        <location evidence="1">Cell outer membrane</location>
        <topology evidence="1">Multi-pass membrane protein</topology>
    </subcellularLocation>
</comment>
<keyword evidence="5 8" id="KW-0732">Signal</keyword>
<dbReference type="InterPro" id="IPR005017">
    <property type="entry name" value="OMPP1/FadL/TodX"/>
</dbReference>
<dbReference type="PANTHER" id="PTHR35093">
    <property type="entry name" value="OUTER MEMBRANE PROTEIN NMB0088-RELATED"/>
    <property type="match status" value="1"/>
</dbReference>
<comment type="similarity">
    <text evidence="2">Belongs to the OmpP1/FadL family.</text>
</comment>
<dbReference type="PROSITE" id="PS51257">
    <property type="entry name" value="PROKAR_LIPOPROTEIN"/>
    <property type="match status" value="1"/>
</dbReference>
<evidence type="ECO:0000256" key="5">
    <source>
        <dbReference type="ARBA" id="ARBA00022729"/>
    </source>
</evidence>
<accession>A0ABT1BP48</accession>
<feature type="chain" id="PRO_5046388311" evidence="8">
    <location>
        <begin position="27"/>
        <end position="443"/>
    </location>
</feature>
<evidence type="ECO:0000256" key="3">
    <source>
        <dbReference type="ARBA" id="ARBA00022452"/>
    </source>
</evidence>
<dbReference type="Gene3D" id="2.40.160.60">
    <property type="entry name" value="Outer membrane protein transport protein (OMPP1/FadL/TodX)"/>
    <property type="match status" value="1"/>
</dbReference>
<evidence type="ECO:0000256" key="1">
    <source>
        <dbReference type="ARBA" id="ARBA00004571"/>
    </source>
</evidence>
<reference evidence="9 10" key="1">
    <citation type="submission" date="2022-06" db="EMBL/GenBank/DDBJ databases">
        <title>Ideonella sp. NS12-5 Genome sequencing and assembly.</title>
        <authorList>
            <person name="Jung Y."/>
        </authorList>
    </citation>
    <scope>NUCLEOTIDE SEQUENCE [LARGE SCALE GENOMIC DNA]</scope>
    <source>
        <strain evidence="9 10">NS12-5</strain>
    </source>
</reference>
<name>A0ABT1BP48_9BURK</name>
<dbReference type="RefSeq" id="WP_252770604.1">
    <property type="nucleotide sequence ID" value="NZ_JAMXMC010000008.1"/>
</dbReference>
<sequence length="443" mass="47350">MPFQKTHRQALFALTTSLACVGTASAAAFQLKEQSAAGQGRAFAGSISQGGDATVVANNPAAMTLLNGPLLQTDLAVIDYSVKFNGTGKDALGRPLAGGNGGDAGDTAPVPSLYFHTPLTDQVHLGLFITAPFGFKTEYADGWMGRYNGIKTELKAVDMGAAGSYKVNDMLSLGASLFVERLDVKLRDAVDFGAMLAGSHVPGFLPGSADGRTDINGHNTTLGYTLGALLRPSEGLSVGVAYRSEVKHKPDDVGVNFSVPDSANAVLSAVRPNTFVNTTARTELILPASWTVSASQQLNDRWTVMADYSHTAWSRFNNVVLDFDSQLPNETLRFGYRNTSFYSVGAEYQADDSWTVRGGLGYDQTPVTNALRDVRVPDVDRRWLSLGATWRASKRMSYSLGYTHLFLKDAAVNLTAATGSTLQGSYKLGSNILAVSAQYAWMP</sequence>
<protein>
    <submittedName>
        <fullName evidence="9">Outer membrane protein transport protein</fullName>
    </submittedName>
</protein>
<keyword evidence="6" id="KW-0472">Membrane</keyword>
<proteinExistence type="inferred from homology"/>
<dbReference type="Pfam" id="PF03349">
    <property type="entry name" value="Toluene_X"/>
    <property type="match status" value="1"/>
</dbReference>
<dbReference type="EMBL" id="JAMXMC010000008">
    <property type="protein sequence ID" value="MCO5977991.1"/>
    <property type="molecule type" value="Genomic_DNA"/>
</dbReference>
<feature type="signal peptide" evidence="8">
    <location>
        <begin position="1"/>
        <end position="26"/>
    </location>
</feature>
<dbReference type="SUPFAM" id="SSF56935">
    <property type="entry name" value="Porins"/>
    <property type="match status" value="1"/>
</dbReference>
<evidence type="ECO:0000256" key="8">
    <source>
        <dbReference type="SAM" id="SignalP"/>
    </source>
</evidence>
<keyword evidence="10" id="KW-1185">Reference proteome</keyword>
<evidence type="ECO:0000256" key="6">
    <source>
        <dbReference type="ARBA" id="ARBA00023136"/>
    </source>
</evidence>
<dbReference type="Proteomes" id="UP001204851">
    <property type="component" value="Unassembled WGS sequence"/>
</dbReference>
<keyword evidence="4" id="KW-0812">Transmembrane</keyword>
<evidence type="ECO:0000256" key="4">
    <source>
        <dbReference type="ARBA" id="ARBA00022692"/>
    </source>
</evidence>
<keyword evidence="7" id="KW-0998">Cell outer membrane</keyword>
<comment type="caution">
    <text evidence="9">The sequence shown here is derived from an EMBL/GenBank/DDBJ whole genome shotgun (WGS) entry which is preliminary data.</text>
</comment>
<evidence type="ECO:0000313" key="9">
    <source>
        <dbReference type="EMBL" id="MCO5977991.1"/>
    </source>
</evidence>
<keyword evidence="3" id="KW-1134">Transmembrane beta strand</keyword>